<comment type="caution">
    <text evidence="1">The sequence shown here is derived from an EMBL/GenBank/DDBJ whole genome shotgun (WGS) entry which is preliminary data.</text>
</comment>
<dbReference type="InterPro" id="IPR043502">
    <property type="entry name" value="DNA/RNA_pol_sf"/>
</dbReference>
<reference evidence="1" key="1">
    <citation type="submission" date="2014-01" db="EMBL/GenBank/DDBJ databases">
        <title>The genome of the white-rot fungus Pycnoporus cinnabarinus: a basidiomycete model with a versatile arsenal for lignocellulosic biomass breakdown.</title>
        <authorList>
            <person name="Levasseur A."/>
            <person name="Lomascolo A."/>
            <person name="Ruiz-Duenas F.J."/>
            <person name="Uzan E."/>
            <person name="Piumi F."/>
            <person name="Kues U."/>
            <person name="Ram A.F.J."/>
            <person name="Murat C."/>
            <person name="Haon M."/>
            <person name="Benoit I."/>
            <person name="Arfi Y."/>
            <person name="Chevret D."/>
            <person name="Drula E."/>
            <person name="Kwon M.J."/>
            <person name="Gouret P."/>
            <person name="Lesage-Meessen L."/>
            <person name="Lombard V."/>
            <person name="Mariette J."/>
            <person name="Noirot C."/>
            <person name="Park J."/>
            <person name="Patyshakuliyeva A."/>
            <person name="Wieneger R.A.B."/>
            <person name="Wosten H.A.B."/>
            <person name="Martin F."/>
            <person name="Coutinho P.M."/>
            <person name="de Vries R."/>
            <person name="Martinez A.T."/>
            <person name="Klopp C."/>
            <person name="Pontarotti P."/>
            <person name="Henrissat B."/>
            <person name="Record E."/>
        </authorList>
    </citation>
    <scope>NUCLEOTIDE SEQUENCE [LARGE SCALE GENOMIC DNA]</scope>
    <source>
        <strain evidence="1">BRFM137</strain>
    </source>
</reference>
<dbReference type="STRING" id="5643.A0A060SZ85"/>
<dbReference type="PANTHER" id="PTHR33050:SF7">
    <property type="entry name" value="RIBONUCLEASE H"/>
    <property type="match status" value="1"/>
</dbReference>
<dbReference type="InterPro" id="IPR052055">
    <property type="entry name" value="Hepadnavirus_pol/RT"/>
</dbReference>
<dbReference type="Proteomes" id="UP000029665">
    <property type="component" value="Unassembled WGS sequence"/>
</dbReference>
<organism evidence="1 2">
    <name type="scientific">Pycnoporus cinnabarinus</name>
    <name type="common">Cinnabar-red polypore</name>
    <name type="synonym">Trametes cinnabarina</name>
    <dbReference type="NCBI Taxonomy" id="5643"/>
    <lineage>
        <taxon>Eukaryota</taxon>
        <taxon>Fungi</taxon>
        <taxon>Dikarya</taxon>
        <taxon>Basidiomycota</taxon>
        <taxon>Agaricomycotina</taxon>
        <taxon>Agaricomycetes</taxon>
        <taxon>Polyporales</taxon>
        <taxon>Polyporaceae</taxon>
        <taxon>Trametes</taxon>
    </lineage>
</organism>
<name>A0A060SZ85_PYCCI</name>
<keyword evidence="2" id="KW-1185">Reference proteome</keyword>
<evidence type="ECO:0000313" key="2">
    <source>
        <dbReference type="Proteomes" id="UP000029665"/>
    </source>
</evidence>
<evidence type="ECO:0000313" key="1">
    <source>
        <dbReference type="EMBL" id="CDO77838.1"/>
    </source>
</evidence>
<dbReference type="PANTHER" id="PTHR33050">
    <property type="entry name" value="REVERSE TRANSCRIPTASE DOMAIN-CONTAINING PROTEIN"/>
    <property type="match status" value="1"/>
</dbReference>
<accession>A0A060SZ85</accession>
<dbReference type="EMBL" id="CCBP010000509">
    <property type="protein sequence ID" value="CDO77838.1"/>
    <property type="molecule type" value="Genomic_DNA"/>
</dbReference>
<proteinExistence type="predicted"/>
<dbReference type="AlphaFoldDB" id="A0A060SZ85"/>
<dbReference type="HOGENOM" id="CLU_058350_0_0_1"/>
<dbReference type="OMA" id="WIAVAIR"/>
<dbReference type="OrthoDB" id="3249498at2759"/>
<sequence>MRFINNHSAGKFSLNSMIDKHSVGMRPDNVQDLARNLLHFRSIYGTAPVWLFKSDIANAYRLLPMHPLWQLKQVVTVNDLFCTFMSLLLWIAIHARLLQLWDDIGVPHAPAKQLFGESLTITGFLVDSAAMTITLPEQACAELVAAIRSFLSDAPRRRRPLREWQRLIGWINWRLNVQPLLRPALQSSYAKISGMSIPHAPIYVNARVTRDLLFIASIFEKHGGIHLMRASSWGPNDADLVVFCDACLTGMAFWIPALSLAFVSDCPGAPVGLEDNIFWFEALTVLAALEWVHEHLSPLPTRLAIYTDNLNTVQMFDSFRAIRCFDELLLSACELLIASNIDLRVWNIAGQHNTVADALSRGLFHVARQYAPHLAISSFIPPQGTLGG</sequence>
<protein>
    <submittedName>
        <fullName evidence="1">Uncharacterized protein</fullName>
    </submittedName>
</protein>
<gene>
    <name evidence="1" type="ORF">BN946_scf184714.g13</name>
</gene>
<dbReference type="SUPFAM" id="SSF56672">
    <property type="entry name" value="DNA/RNA polymerases"/>
    <property type="match status" value="1"/>
</dbReference>